<evidence type="ECO:0000313" key="3">
    <source>
        <dbReference type="Proteomes" id="UP000029482"/>
    </source>
</evidence>
<evidence type="ECO:0000313" key="2">
    <source>
        <dbReference type="EMBL" id="AIR96082.1"/>
    </source>
</evidence>
<dbReference type="AlphaFoldDB" id="A0A089WXC7"/>
<sequence length="110" mass="11874">MSGERFPSWKHTSSIARACGAGLEVLRRVWESSNAHRDNQPRPSTLASALRYLHLCAGSPTPWAISVTNNNTLDEDYVATATPSPHAASPPPRRRARATPYPASHTGPGC</sequence>
<feature type="region of interest" description="Disordered" evidence="1">
    <location>
        <begin position="79"/>
        <end position="110"/>
    </location>
</feature>
<dbReference type="HOGENOM" id="CLU_2169642_0_0_11"/>
<dbReference type="EMBL" id="CP009438">
    <property type="protein sequence ID" value="AIR96082.1"/>
    <property type="molecule type" value="Genomic_DNA"/>
</dbReference>
<name>A0A089WXC7_STRGA</name>
<accession>A0A089WXC7</accession>
<evidence type="ECO:0000256" key="1">
    <source>
        <dbReference type="SAM" id="MobiDB-lite"/>
    </source>
</evidence>
<keyword evidence="3" id="KW-1185">Reference proteome</keyword>
<proteinExistence type="predicted"/>
<dbReference type="KEGG" id="sgu:SGLAU_00270"/>
<reference evidence="3" key="1">
    <citation type="journal article" date="2015" name="J. Biotechnol.">
        <title>Complete genome sequence of the actinobacterium Streptomyces glaucescens GLA.O (DSM 40922) consisting of a linear chromosome and one linear plasmid.</title>
        <authorList>
            <person name="Ortseifen V."/>
            <person name="Winkler A."/>
            <person name="Albersmeier A."/>
            <person name="Wendler S."/>
            <person name="Puhler A."/>
            <person name="Kalinowski J."/>
            <person name="Ruckert C."/>
        </authorList>
    </citation>
    <scope>NUCLEOTIDE SEQUENCE [LARGE SCALE GENOMIC DNA]</scope>
    <source>
        <strain evidence="3">DSM 40922 / GLA O</strain>
    </source>
</reference>
<protein>
    <submittedName>
        <fullName evidence="2">Uncharacterized protein</fullName>
    </submittedName>
</protein>
<dbReference type="Proteomes" id="UP000029482">
    <property type="component" value="Chromosome"/>
</dbReference>
<gene>
    <name evidence="2" type="ORF">SGLAU_00270</name>
</gene>
<organism evidence="2 3">
    <name type="scientific">Streptomyces glaucescens</name>
    <dbReference type="NCBI Taxonomy" id="1907"/>
    <lineage>
        <taxon>Bacteria</taxon>
        <taxon>Bacillati</taxon>
        <taxon>Actinomycetota</taxon>
        <taxon>Actinomycetes</taxon>
        <taxon>Kitasatosporales</taxon>
        <taxon>Streptomycetaceae</taxon>
        <taxon>Streptomyces</taxon>
    </lineage>
</organism>